<dbReference type="PANTHER" id="PTHR34849:SF4">
    <property type="entry name" value="SLR1209 PROTEIN"/>
    <property type="match status" value="1"/>
</dbReference>
<evidence type="ECO:0008006" key="2">
    <source>
        <dbReference type="Google" id="ProtNLM"/>
    </source>
</evidence>
<feature type="non-terminal residue" evidence="1">
    <location>
        <position position="49"/>
    </location>
</feature>
<dbReference type="InterPro" id="IPR036388">
    <property type="entry name" value="WH-like_DNA-bd_sf"/>
</dbReference>
<dbReference type="InterPro" id="IPR009057">
    <property type="entry name" value="Homeodomain-like_sf"/>
</dbReference>
<organism evidence="1">
    <name type="scientific">marine sediment metagenome</name>
    <dbReference type="NCBI Taxonomy" id="412755"/>
    <lineage>
        <taxon>unclassified sequences</taxon>
        <taxon>metagenomes</taxon>
        <taxon>ecological metagenomes</taxon>
    </lineage>
</organism>
<dbReference type="Gene3D" id="1.10.10.10">
    <property type="entry name" value="Winged helix-like DNA-binding domain superfamily/Winged helix DNA-binding domain"/>
    <property type="match status" value="1"/>
</dbReference>
<evidence type="ECO:0000313" key="1">
    <source>
        <dbReference type="EMBL" id="GAF96142.1"/>
    </source>
</evidence>
<dbReference type="AlphaFoldDB" id="X0U703"/>
<dbReference type="EMBL" id="BARS01012012">
    <property type="protein sequence ID" value="GAF96142.1"/>
    <property type="molecule type" value="Genomic_DNA"/>
</dbReference>
<proteinExistence type="predicted"/>
<name>X0U703_9ZZZZ</name>
<dbReference type="PANTHER" id="PTHR34849">
    <property type="entry name" value="SSL5025 PROTEIN"/>
    <property type="match status" value="1"/>
</dbReference>
<comment type="caution">
    <text evidence="1">The sequence shown here is derived from an EMBL/GenBank/DDBJ whole genome shotgun (WGS) entry which is preliminary data.</text>
</comment>
<accession>X0U703</accession>
<gene>
    <name evidence="1" type="ORF">S01H1_21604</name>
</gene>
<protein>
    <recommendedName>
        <fullName evidence="2">DUF433 domain-containing protein</fullName>
    </recommendedName>
</protein>
<sequence length="49" mass="5312">MSKTNCITSTAGTCGGDPRISGTRIPVWLLINAWRLGISDDDMLRAYPS</sequence>
<reference evidence="1" key="1">
    <citation type="journal article" date="2014" name="Front. Microbiol.">
        <title>High frequency of phylogenetically diverse reductive dehalogenase-homologous genes in deep subseafloor sedimentary metagenomes.</title>
        <authorList>
            <person name="Kawai M."/>
            <person name="Futagami T."/>
            <person name="Toyoda A."/>
            <person name="Takaki Y."/>
            <person name="Nishi S."/>
            <person name="Hori S."/>
            <person name="Arai W."/>
            <person name="Tsubouchi T."/>
            <person name="Morono Y."/>
            <person name="Uchiyama I."/>
            <person name="Ito T."/>
            <person name="Fujiyama A."/>
            <person name="Inagaki F."/>
            <person name="Takami H."/>
        </authorList>
    </citation>
    <scope>NUCLEOTIDE SEQUENCE</scope>
    <source>
        <strain evidence="1">Expedition CK06-06</strain>
    </source>
</reference>
<dbReference type="SUPFAM" id="SSF46689">
    <property type="entry name" value="Homeodomain-like"/>
    <property type="match status" value="1"/>
</dbReference>
<dbReference type="InterPro" id="IPR007367">
    <property type="entry name" value="DUF433"/>
</dbReference>
<dbReference type="Pfam" id="PF04255">
    <property type="entry name" value="DUF433"/>
    <property type="match status" value="1"/>
</dbReference>